<evidence type="ECO:0000259" key="4">
    <source>
        <dbReference type="Pfam" id="PF08241"/>
    </source>
</evidence>
<evidence type="ECO:0000313" key="5">
    <source>
        <dbReference type="EMBL" id="MFD1247665.1"/>
    </source>
</evidence>
<dbReference type="Proteomes" id="UP001597229">
    <property type="component" value="Unassembled WGS sequence"/>
</dbReference>
<dbReference type="EMBL" id="JBHTLX010000008">
    <property type="protein sequence ID" value="MFD1247665.1"/>
    <property type="molecule type" value="Genomic_DNA"/>
</dbReference>
<feature type="domain" description="Methyltransferase type 11" evidence="4">
    <location>
        <begin position="45"/>
        <end position="137"/>
    </location>
</feature>
<accession>A0ABW3VYM6</accession>
<keyword evidence="3 5" id="KW-0808">Transferase</keyword>
<organism evidence="5 6">
    <name type="scientific">Nocardioides ginsengisoli</name>
    <dbReference type="NCBI Taxonomy" id="363868"/>
    <lineage>
        <taxon>Bacteria</taxon>
        <taxon>Bacillati</taxon>
        <taxon>Actinomycetota</taxon>
        <taxon>Actinomycetes</taxon>
        <taxon>Propionibacteriales</taxon>
        <taxon>Nocardioidaceae</taxon>
        <taxon>Nocardioides</taxon>
    </lineage>
</organism>
<protein>
    <submittedName>
        <fullName evidence="5">Class I SAM-dependent methyltransferase</fullName>
        <ecNumber evidence="5">2.1.1.-</ecNumber>
    </submittedName>
</protein>
<dbReference type="RefSeq" id="WP_367920919.1">
    <property type="nucleotide sequence ID" value="NZ_BAABAC010000037.1"/>
</dbReference>
<evidence type="ECO:0000256" key="2">
    <source>
        <dbReference type="ARBA" id="ARBA00022603"/>
    </source>
</evidence>
<dbReference type="InterPro" id="IPR029063">
    <property type="entry name" value="SAM-dependent_MTases_sf"/>
</dbReference>
<reference evidence="6" key="1">
    <citation type="journal article" date="2019" name="Int. J. Syst. Evol. Microbiol.">
        <title>The Global Catalogue of Microorganisms (GCM) 10K type strain sequencing project: providing services to taxonomists for standard genome sequencing and annotation.</title>
        <authorList>
            <consortium name="The Broad Institute Genomics Platform"/>
            <consortium name="The Broad Institute Genome Sequencing Center for Infectious Disease"/>
            <person name="Wu L."/>
            <person name="Ma J."/>
        </authorList>
    </citation>
    <scope>NUCLEOTIDE SEQUENCE [LARGE SCALE GENOMIC DNA]</scope>
    <source>
        <strain evidence="6">CCUG 52478</strain>
    </source>
</reference>
<keyword evidence="2 5" id="KW-0489">Methyltransferase</keyword>
<dbReference type="GO" id="GO:0032259">
    <property type="term" value="P:methylation"/>
    <property type="evidence" value="ECO:0007669"/>
    <property type="project" value="UniProtKB-KW"/>
</dbReference>
<dbReference type="GO" id="GO:0008168">
    <property type="term" value="F:methyltransferase activity"/>
    <property type="evidence" value="ECO:0007669"/>
    <property type="project" value="UniProtKB-KW"/>
</dbReference>
<evidence type="ECO:0000313" key="6">
    <source>
        <dbReference type="Proteomes" id="UP001597229"/>
    </source>
</evidence>
<dbReference type="EC" id="2.1.1.-" evidence="5"/>
<gene>
    <name evidence="5" type="ORF">ACFQ3F_07685</name>
</gene>
<comment type="similarity">
    <text evidence="1">Belongs to the methyltransferase superfamily.</text>
</comment>
<evidence type="ECO:0000256" key="3">
    <source>
        <dbReference type="ARBA" id="ARBA00022679"/>
    </source>
</evidence>
<comment type="caution">
    <text evidence="5">The sequence shown here is derived from an EMBL/GenBank/DDBJ whole genome shotgun (WGS) entry which is preliminary data.</text>
</comment>
<dbReference type="PANTHER" id="PTHR44942:SF4">
    <property type="entry name" value="METHYLTRANSFERASE TYPE 11 DOMAIN-CONTAINING PROTEIN"/>
    <property type="match status" value="1"/>
</dbReference>
<dbReference type="Gene3D" id="3.40.50.150">
    <property type="entry name" value="Vaccinia Virus protein VP39"/>
    <property type="match status" value="1"/>
</dbReference>
<evidence type="ECO:0000256" key="1">
    <source>
        <dbReference type="ARBA" id="ARBA00008361"/>
    </source>
</evidence>
<dbReference type="Pfam" id="PF08241">
    <property type="entry name" value="Methyltransf_11"/>
    <property type="match status" value="1"/>
</dbReference>
<name>A0ABW3VYM6_9ACTN</name>
<dbReference type="CDD" id="cd02440">
    <property type="entry name" value="AdoMet_MTases"/>
    <property type="match status" value="1"/>
</dbReference>
<sequence>MEHHEAVTRHYDARAATYDRIALHRELVHVIAADLAAGPLTGLAVDVATGTGLMLRALTPVWRGERVGVDRSPGMLRVARAALPPDVALVLADAAGLPLPDGSADLLTCVTALHLLPDPAAAFAEWRRVLRPGGHLVTATFGPAPDAQETRRDFERRHDDYRTVEQVAAALAPYGLTLGRHRVWALEGDELLICSATRDP</sequence>
<dbReference type="SUPFAM" id="SSF53335">
    <property type="entry name" value="S-adenosyl-L-methionine-dependent methyltransferases"/>
    <property type="match status" value="1"/>
</dbReference>
<dbReference type="InterPro" id="IPR051052">
    <property type="entry name" value="Diverse_substrate_MTase"/>
</dbReference>
<keyword evidence="6" id="KW-1185">Reference proteome</keyword>
<dbReference type="PANTHER" id="PTHR44942">
    <property type="entry name" value="METHYLTRANSF_11 DOMAIN-CONTAINING PROTEIN"/>
    <property type="match status" value="1"/>
</dbReference>
<dbReference type="InterPro" id="IPR013216">
    <property type="entry name" value="Methyltransf_11"/>
</dbReference>
<proteinExistence type="inferred from homology"/>